<dbReference type="EMBL" id="SRMQ01000007">
    <property type="protein sequence ID" value="TGJ76204.1"/>
    <property type="molecule type" value="Genomic_DNA"/>
</dbReference>
<sequence length="169" mass="19560">MVVNQSNKSKSENSIKLRQLFSQPQWKEIPVQNGISKWSMKPLLDDSKPQKEAARAASKRAGIEHPVLPYFDQDPPDPKAFYFHAQLHYSLTETLGYELRFVAFANYDTLQAYSIWVSAVPQRFDGNNWINMPDQKEFIYSVNDSPEKIKEEMEQYFQLKGLLKPGNVS</sequence>
<reference evidence="1 2" key="1">
    <citation type="submission" date="2019-04" db="EMBL/GenBank/DDBJ databases">
        <authorList>
            <person name="Poehlein A."/>
            <person name="Bengelsdorf F.R."/>
            <person name="Duerre P."/>
            <person name="Daniel R."/>
        </authorList>
    </citation>
    <scope>NUCLEOTIDE SEQUENCE [LARGE SCALE GENOMIC DNA]</scope>
    <source>
        <strain evidence="1 2">BS-1</strain>
    </source>
</reference>
<gene>
    <name evidence="1" type="ORF">CAGA_16650</name>
</gene>
<evidence type="ECO:0000313" key="1">
    <source>
        <dbReference type="EMBL" id="TGJ76204.1"/>
    </source>
</evidence>
<protein>
    <submittedName>
        <fullName evidence="1">Uncharacterized protein</fullName>
    </submittedName>
</protein>
<name>A0A4Z0XXP9_9FIRM</name>
<dbReference type="AlphaFoldDB" id="A0A4Z0XXP9"/>
<organism evidence="1 2">
    <name type="scientific">Caproiciproducens galactitolivorans</name>
    <dbReference type="NCBI Taxonomy" id="642589"/>
    <lineage>
        <taxon>Bacteria</taxon>
        <taxon>Bacillati</taxon>
        <taxon>Bacillota</taxon>
        <taxon>Clostridia</taxon>
        <taxon>Eubacteriales</taxon>
        <taxon>Acutalibacteraceae</taxon>
        <taxon>Caproiciproducens</taxon>
    </lineage>
</organism>
<evidence type="ECO:0000313" key="2">
    <source>
        <dbReference type="Proteomes" id="UP000297714"/>
    </source>
</evidence>
<dbReference type="RefSeq" id="WP_135659714.1">
    <property type="nucleotide sequence ID" value="NZ_JAJUFJ010000003.1"/>
</dbReference>
<proteinExistence type="predicted"/>
<accession>A0A4Z0XXP9</accession>
<dbReference type="Proteomes" id="UP000297714">
    <property type="component" value="Unassembled WGS sequence"/>
</dbReference>
<keyword evidence="2" id="KW-1185">Reference proteome</keyword>
<comment type="caution">
    <text evidence="1">The sequence shown here is derived from an EMBL/GenBank/DDBJ whole genome shotgun (WGS) entry which is preliminary data.</text>
</comment>